<keyword evidence="1" id="KW-0539">Nucleus</keyword>
<feature type="DNA-binding region" description="HMG box" evidence="1">
    <location>
        <begin position="229"/>
        <end position="297"/>
    </location>
</feature>
<dbReference type="SUPFAM" id="SSF46774">
    <property type="entry name" value="ARID-like"/>
    <property type="match status" value="1"/>
</dbReference>
<feature type="compositionally biased region" description="Low complexity" evidence="2">
    <location>
        <begin position="144"/>
        <end position="153"/>
    </location>
</feature>
<comment type="caution">
    <text evidence="5">The sequence shown here is derived from an EMBL/GenBank/DDBJ whole genome shotgun (WGS) entry which is preliminary data.</text>
</comment>
<feature type="region of interest" description="Disordered" evidence="2">
    <location>
        <begin position="1"/>
        <end position="41"/>
    </location>
</feature>
<evidence type="ECO:0000259" key="3">
    <source>
        <dbReference type="PROSITE" id="PS50118"/>
    </source>
</evidence>
<proteinExistence type="predicted"/>
<dbReference type="InterPro" id="IPR036431">
    <property type="entry name" value="ARID_dom_sf"/>
</dbReference>
<keyword evidence="6" id="KW-1185">Reference proteome</keyword>
<dbReference type="PROSITE" id="PS50118">
    <property type="entry name" value="HMG_BOX_2"/>
    <property type="match status" value="1"/>
</dbReference>
<feature type="domain" description="HMG box" evidence="3">
    <location>
        <begin position="229"/>
        <end position="297"/>
    </location>
</feature>
<dbReference type="PANTHER" id="PTHR46691:SF5">
    <property type="entry name" value="HMG (HIGH MOBILITY GROUP) BOX PROTEIN"/>
    <property type="match status" value="1"/>
</dbReference>
<evidence type="ECO:0000259" key="4">
    <source>
        <dbReference type="PROSITE" id="PS51011"/>
    </source>
</evidence>
<sequence length="377" mass="42470">MQPENENARPDAETDDRDVSDGSDPNACRSPAAPGGKPVTGAESFYEKLSKMNEPSGLSLIFNFRETSLDLYLLYKDVTKRGGYFQVTRDGSWEEVASALNLNSSVSMSPTQLQKLYANLLYQFEQTYYYRSPAKLTEAQGHSSSVKNCSSCSKGKRKHSESSLHLSTTHSGPEKKECNYNAIHLSTDKLNGCLIVDLQLQSVRKPDEKKLPLHASPKVKDAKKDPSAPSGARTSYQIFIRRECERLKGMHGERSAGQFRNMAIDAWNRLSESDRQPYIEESRKDRERYKQEMTAYTERSNLHTVSNSTEPNMINFAMPLQTDGDYHVTLQPDAENVFASDGSTVELAVKYMKDARPNDPIFQINWDEYCGSLDLPT</sequence>
<dbReference type="EMBL" id="JAVXUP010000694">
    <property type="protein sequence ID" value="KAK3022771.1"/>
    <property type="molecule type" value="Genomic_DNA"/>
</dbReference>
<evidence type="ECO:0000313" key="6">
    <source>
        <dbReference type="Proteomes" id="UP001188597"/>
    </source>
</evidence>
<dbReference type="SUPFAM" id="SSF47095">
    <property type="entry name" value="HMG-box"/>
    <property type="match status" value="1"/>
</dbReference>
<dbReference type="Gene3D" id="1.10.30.10">
    <property type="entry name" value="High mobility group box domain"/>
    <property type="match status" value="1"/>
</dbReference>
<evidence type="ECO:0008006" key="7">
    <source>
        <dbReference type="Google" id="ProtNLM"/>
    </source>
</evidence>
<feature type="region of interest" description="Disordered" evidence="2">
    <location>
        <begin position="207"/>
        <end position="234"/>
    </location>
</feature>
<evidence type="ECO:0000256" key="2">
    <source>
        <dbReference type="SAM" id="MobiDB-lite"/>
    </source>
</evidence>
<feature type="domain" description="ARID" evidence="4">
    <location>
        <begin position="39"/>
        <end position="129"/>
    </location>
</feature>
<dbReference type="Pfam" id="PF09011">
    <property type="entry name" value="HMG_box_2"/>
    <property type="match status" value="1"/>
</dbReference>
<dbReference type="PROSITE" id="PS51011">
    <property type="entry name" value="ARID"/>
    <property type="match status" value="1"/>
</dbReference>
<dbReference type="SMART" id="SM00398">
    <property type="entry name" value="HMG"/>
    <property type="match status" value="1"/>
</dbReference>
<protein>
    <recommendedName>
        <fullName evidence="7">High mobility group B protein 11</fullName>
    </recommendedName>
</protein>
<dbReference type="AlphaFoldDB" id="A0AA89B6D1"/>
<keyword evidence="1" id="KW-0238">DNA-binding</keyword>
<dbReference type="GO" id="GO:0003677">
    <property type="term" value="F:DNA binding"/>
    <property type="evidence" value="ECO:0007669"/>
    <property type="project" value="UniProtKB-UniRule"/>
</dbReference>
<organism evidence="5 6">
    <name type="scientific">Escallonia herrerae</name>
    <dbReference type="NCBI Taxonomy" id="1293975"/>
    <lineage>
        <taxon>Eukaryota</taxon>
        <taxon>Viridiplantae</taxon>
        <taxon>Streptophyta</taxon>
        <taxon>Embryophyta</taxon>
        <taxon>Tracheophyta</taxon>
        <taxon>Spermatophyta</taxon>
        <taxon>Magnoliopsida</taxon>
        <taxon>eudicotyledons</taxon>
        <taxon>Gunneridae</taxon>
        <taxon>Pentapetalae</taxon>
        <taxon>asterids</taxon>
        <taxon>campanulids</taxon>
        <taxon>Escalloniales</taxon>
        <taxon>Escalloniaceae</taxon>
        <taxon>Escallonia</taxon>
    </lineage>
</organism>
<feature type="compositionally biased region" description="Basic and acidic residues" evidence="2">
    <location>
        <begin position="1"/>
        <end position="20"/>
    </location>
</feature>
<dbReference type="InterPro" id="IPR009071">
    <property type="entry name" value="HMG_box_dom"/>
</dbReference>
<dbReference type="Proteomes" id="UP001188597">
    <property type="component" value="Unassembled WGS sequence"/>
</dbReference>
<accession>A0AA89B6D1</accession>
<dbReference type="SMART" id="SM00501">
    <property type="entry name" value="BRIGHT"/>
    <property type="match status" value="1"/>
</dbReference>
<evidence type="ECO:0000313" key="5">
    <source>
        <dbReference type="EMBL" id="KAK3022771.1"/>
    </source>
</evidence>
<evidence type="ECO:0000256" key="1">
    <source>
        <dbReference type="PROSITE-ProRule" id="PRU00267"/>
    </source>
</evidence>
<feature type="region of interest" description="Disordered" evidence="2">
    <location>
        <begin position="144"/>
        <end position="173"/>
    </location>
</feature>
<dbReference type="PANTHER" id="PTHR46691">
    <property type="entry name" value="HIGH MOBILITY GROUP B PROTEIN 9"/>
    <property type="match status" value="1"/>
</dbReference>
<gene>
    <name evidence="5" type="ORF">RJ639_046734</name>
</gene>
<dbReference type="InterPro" id="IPR036910">
    <property type="entry name" value="HMG_box_dom_sf"/>
</dbReference>
<dbReference type="InterPro" id="IPR001606">
    <property type="entry name" value="ARID_dom"/>
</dbReference>
<dbReference type="SMART" id="SM01014">
    <property type="entry name" value="ARID"/>
    <property type="match status" value="1"/>
</dbReference>
<dbReference type="Pfam" id="PF01388">
    <property type="entry name" value="ARID"/>
    <property type="match status" value="1"/>
</dbReference>
<dbReference type="Gene3D" id="1.10.150.60">
    <property type="entry name" value="ARID DNA-binding domain"/>
    <property type="match status" value="1"/>
</dbReference>
<reference evidence="5" key="1">
    <citation type="submission" date="2022-12" db="EMBL/GenBank/DDBJ databases">
        <title>Draft genome assemblies for two species of Escallonia (Escalloniales).</title>
        <authorList>
            <person name="Chanderbali A."/>
            <person name="Dervinis C."/>
            <person name="Anghel I."/>
            <person name="Soltis D."/>
            <person name="Soltis P."/>
            <person name="Zapata F."/>
        </authorList>
    </citation>
    <scope>NUCLEOTIDE SEQUENCE</scope>
    <source>
        <strain evidence="5">UCBG64.0493</strain>
        <tissue evidence="5">Leaf</tissue>
    </source>
</reference>
<dbReference type="GO" id="GO:0005634">
    <property type="term" value="C:nucleus"/>
    <property type="evidence" value="ECO:0007669"/>
    <property type="project" value="UniProtKB-UniRule"/>
</dbReference>
<name>A0AA89B6D1_9ASTE</name>